<keyword evidence="4" id="KW-1185">Reference proteome</keyword>
<dbReference type="AlphaFoldDB" id="A0AA86UMP7"/>
<feature type="region of interest" description="Disordered" evidence="1">
    <location>
        <begin position="164"/>
        <end position="315"/>
    </location>
</feature>
<name>A0AA86UMP7_9EUKA</name>
<dbReference type="EMBL" id="CAXDID020000280">
    <property type="protein sequence ID" value="CAL6069848.1"/>
    <property type="molecule type" value="Genomic_DNA"/>
</dbReference>
<protein>
    <submittedName>
        <fullName evidence="3">Hypothetical_protein</fullName>
    </submittedName>
</protein>
<organism evidence="2">
    <name type="scientific">Hexamita inflata</name>
    <dbReference type="NCBI Taxonomy" id="28002"/>
    <lineage>
        <taxon>Eukaryota</taxon>
        <taxon>Metamonada</taxon>
        <taxon>Diplomonadida</taxon>
        <taxon>Hexamitidae</taxon>
        <taxon>Hexamitinae</taxon>
        <taxon>Hexamita</taxon>
    </lineage>
</organism>
<sequence>MSSQINQLTDALNSIITSVKHQFNTYQKRKYGKSNPILHQISLKHKNAFQNQIFKREKRNFHVQKQNQNVFPQKFQVSVQMKQQTNQNNNSNNQIIVTNKQTKQQYLQLTEFMQITQTEQITAEKYLKNYINIESAINAFFEDQHKDGDSKREINGTNKQIVSKTESQLQNSNQNRNNRQYEQNVQQKVETRQYQVKSPNNQLKQDFQTSSTKQNNNDRNPYYQNENKPNFTNQNINQQQFNQPRNQSPQFNNQQSQLQSNSSHYNSSNQNNFNQQPFQNKPQERPYTTVQNNHNPITPQNNNKRPKSNKTNFHPSNYLEDQFLAAGPDFQHLLVQQPVPQFNAQNPGFAGSTGQTQFGAFQQQYQNQTQNFIGQNNFNTQNQFQSNIQNGNVQQFTNQNINYQNSINNITVINQNTVSGNANQMNIITIKSIEIKTKTNFELIMKFLHTYTKNTTIKENNGDICIYVSQQFVHEALMVVNKIQIENVNVPYTIISV</sequence>
<dbReference type="Gene3D" id="1.10.8.10">
    <property type="entry name" value="DNA helicase RuvA subunit, C-terminal domain"/>
    <property type="match status" value="1"/>
</dbReference>
<evidence type="ECO:0000256" key="1">
    <source>
        <dbReference type="SAM" id="MobiDB-lite"/>
    </source>
</evidence>
<dbReference type="Pfam" id="PF14555">
    <property type="entry name" value="UBA_4"/>
    <property type="match status" value="1"/>
</dbReference>
<dbReference type="CDD" id="cd14273">
    <property type="entry name" value="UBA_TAP-C_like"/>
    <property type="match status" value="1"/>
</dbReference>
<gene>
    <name evidence="2" type="ORF">HINF_LOCUS52035</name>
    <name evidence="3" type="ORF">HINF_LOCUS54174</name>
</gene>
<evidence type="ECO:0000313" key="2">
    <source>
        <dbReference type="EMBL" id="CAI9964390.1"/>
    </source>
</evidence>
<evidence type="ECO:0000313" key="3">
    <source>
        <dbReference type="EMBL" id="CAL6069848.1"/>
    </source>
</evidence>
<reference evidence="2" key="1">
    <citation type="submission" date="2023-06" db="EMBL/GenBank/DDBJ databases">
        <authorList>
            <person name="Kurt Z."/>
        </authorList>
    </citation>
    <scope>NUCLEOTIDE SEQUENCE</scope>
</reference>
<proteinExistence type="predicted"/>
<dbReference type="EMBL" id="CATOUU010000976">
    <property type="protein sequence ID" value="CAI9964390.1"/>
    <property type="molecule type" value="Genomic_DNA"/>
</dbReference>
<feature type="compositionally biased region" description="Polar residues" evidence="1">
    <location>
        <begin position="192"/>
        <end position="228"/>
    </location>
</feature>
<feature type="compositionally biased region" description="Low complexity" evidence="1">
    <location>
        <begin position="229"/>
        <end position="281"/>
    </location>
</feature>
<comment type="caution">
    <text evidence="2">The sequence shown here is derived from an EMBL/GenBank/DDBJ whole genome shotgun (WGS) entry which is preliminary data.</text>
</comment>
<evidence type="ECO:0000313" key="4">
    <source>
        <dbReference type="Proteomes" id="UP001642409"/>
    </source>
</evidence>
<feature type="compositionally biased region" description="Low complexity" evidence="1">
    <location>
        <begin position="291"/>
        <end position="303"/>
    </location>
</feature>
<accession>A0AA86UMP7</accession>
<reference evidence="3 4" key="2">
    <citation type="submission" date="2024-07" db="EMBL/GenBank/DDBJ databases">
        <authorList>
            <person name="Akdeniz Z."/>
        </authorList>
    </citation>
    <scope>NUCLEOTIDE SEQUENCE [LARGE SCALE GENOMIC DNA]</scope>
</reference>
<dbReference type="Proteomes" id="UP001642409">
    <property type="component" value="Unassembled WGS sequence"/>
</dbReference>
<feature type="compositionally biased region" description="Low complexity" evidence="1">
    <location>
        <begin position="166"/>
        <end position="187"/>
    </location>
</feature>